<dbReference type="GO" id="GO:0004180">
    <property type="term" value="F:carboxypeptidase activity"/>
    <property type="evidence" value="ECO:0007669"/>
    <property type="project" value="UniProtKB-KW"/>
</dbReference>
<dbReference type="InterPro" id="IPR008969">
    <property type="entry name" value="CarboxyPept-like_regulatory"/>
</dbReference>
<gene>
    <name evidence="1" type="ORF">IC230_27880</name>
</gene>
<dbReference type="EMBL" id="JACXAA010000014">
    <property type="protein sequence ID" value="MBD2756731.1"/>
    <property type="molecule type" value="Genomic_DNA"/>
</dbReference>
<proteinExistence type="predicted"/>
<comment type="caution">
    <text evidence="1">The sequence shown here is derived from an EMBL/GenBank/DDBJ whole genome shotgun (WGS) entry which is preliminary data.</text>
</comment>
<dbReference type="Gene3D" id="2.60.40.1120">
    <property type="entry name" value="Carboxypeptidase-like, regulatory domain"/>
    <property type="match status" value="1"/>
</dbReference>
<dbReference type="Proteomes" id="UP000653797">
    <property type="component" value="Unassembled WGS sequence"/>
</dbReference>
<dbReference type="RefSeq" id="WP_191042354.1">
    <property type="nucleotide sequence ID" value="NZ_JACXAA010000014.1"/>
</dbReference>
<sequence>MNKQFLLYAVLTSSLFASCKPNGANDSVSPQKGYVTGTIVDTQGWPISGAFVFISSTGPYSSGASTHTDARGNYRIKMDYGAYRIYATFDKEYAQKNYEIQLKPNNSDSFSVDDSPVIDFKWVLSGKKPIPLQGYFGGYIGLYQGETNIPKNDVEFTFTPIELIDGSTLEKPIVLKPGNVSVQYLEDLPLGTYAVKAVHKPSSGGPVKEILLRNKDTQQTSVANGTVNLAFTPESAGFYRANLEFYER</sequence>
<accession>A0A927GGC6</accession>
<dbReference type="Pfam" id="PF13620">
    <property type="entry name" value="CarboxypepD_reg"/>
    <property type="match status" value="1"/>
</dbReference>
<dbReference type="PROSITE" id="PS51257">
    <property type="entry name" value="PROKAR_LIPOPROTEIN"/>
    <property type="match status" value="1"/>
</dbReference>
<keyword evidence="1" id="KW-0121">Carboxypeptidase</keyword>
<keyword evidence="2" id="KW-1185">Reference proteome</keyword>
<keyword evidence="1" id="KW-0378">Hydrolase</keyword>
<name>A0A927GGC6_9BACT</name>
<evidence type="ECO:0000313" key="1">
    <source>
        <dbReference type="EMBL" id="MBD2756731.1"/>
    </source>
</evidence>
<evidence type="ECO:0000313" key="2">
    <source>
        <dbReference type="Proteomes" id="UP000653797"/>
    </source>
</evidence>
<dbReference type="AlphaFoldDB" id="A0A927GGC6"/>
<protein>
    <submittedName>
        <fullName evidence="1">Carboxypeptidase regulatory-like domain-containing protein</fullName>
    </submittedName>
</protein>
<dbReference type="SUPFAM" id="SSF49464">
    <property type="entry name" value="Carboxypeptidase regulatory domain-like"/>
    <property type="match status" value="1"/>
</dbReference>
<reference evidence="1" key="1">
    <citation type="submission" date="2020-09" db="EMBL/GenBank/DDBJ databases">
        <authorList>
            <person name="Kim M.K."/>
        </authorList>
    </citation>
    <scope>NUCLEOTIDE SEQUENCE</scope>
    <source>
        <strain evidence="1">BT704</strain>
    </source>
</reference>
<keyword evidence="1" id="KW-0645">Protease</keyword>
<organism evidence="1 2">
    <name type="scientific">Spirosoma validum</name>
    <dbReference type="NCBI Taxonomy" id="2771355"/>
    <lineage>
        <taxon>Bacteria</taxon>
        <taxon>Pseudomonadati</taxon>
        <taxon>Bacteroidota</taxon>
        <taxon>Cytophagia</taxon>
        <taxon>Cytophagales</taxon>
        <taxon>Cytophagaceae</taxon>
        <taxon>Spirosoma</taxon>
    </lineage>
</organism>